<organism evidence="2 3">
    <name type="scientific">Actinomadura miaoliensis</name>
    <dbReference type="NCBI Taxonomy" id="430685"/>
    <lineage>
        <taxon>Bacteria</taxon>
        <taxon>Bacillati</taxon>
        <taxon>Actinomycetota</taxon>
        <taxon>Actinomycetes</taxon>
        <taxon>Streptosporangiales</taxon>
        <taxon>Thermomonosporaceae</taxon>
        <taxon>Actinomadura</taxon>
    </lineage>
</organism>
<protein>
    <recommendedName>
        <fullName evidence="1">Carrier domain-containing protein</fullName>
    </recommendedName>
</protein>
<reference evidence="3" key="1">
    <citation type="journal article" date="2019" name="Int. J. Syst. Evol. Microbiol.">
        <title>The Global Catalogue of Microorganisms (GCM) 10K type strain sequencing project: providing services to taxonomists for standard genome sequencing and annotation.</title>
        <authorList>
            <consortium name="The Broad Institute Genomics Platform"/>
            <consortium name="The Broad Institute Genome Sequencing Center for Infectious Disease"/>
            <person name="Wu L."/>
            <person name="Ma J."/>
        </authorList>
    </citation>
    <scope>NUCLEOTIDE SEQUENCE [LARGE SCALE GENOMIC DNA]</scope>
    <source>
        <strain evidence="3">JCM 16702</strain>
    </source>
</reference>
<dbReference type="EMBL" id="BAAAZG010000001">
    <property type="protein sequence ID" value="GAA4057915.1"/>
    <property type="molecule type" value="Genomic_DNA"/>
</dbReference>
<proteinExistence type="predicted"/>
<dbReference type="SUPFAM" id="SSF47336">
    <property type="entry name" value="ACP-like"/>
    <property type="match status" value="1"/>
</dbReference>
<feature type="domain" description="Carrier" evidence="1">
    <location>
        <begin position="25"/>
        <end position="67"/>
    </location>
</feature>
<comment type="caution">
    <text evidence="2">The sequence shown here is derived from an EMBL/GenBank/DDBJ whole genome shotgun (WGS) entry which is preliminary data.</text>
</comment>
<evidence type="ECO:0000313" key="2">
    <source>
        <dbReference type="EMBL" id="GAA4057915.1"/>
    </source>
</evidence>
<accession>A0ABP7V2C7</accession>
<dbReference type="InterPro" id="IPR036736">
    <property type="entry name" value="ACP-like_sf"/>
</dbReference>
<dbReference type="Pfam" id="PF00550">
    <property type="entry name" value="PP-binding"/>
    <property type="match status" value="1"/>
</dbReference>
<keyword evidence="3" id="KW-1185">Reference proteome</keyword>
<name>A0ABP7V2C7_9ACTN</name>
<evidence type="ECO:0000259" key="1">
    <source>
        <dbReference type="Pfam" id="PF00550"/>
    </source>
</evidence>
<dbReference type="InterPro" id="IPR009081">
    <property type="entry name" value="PP-bd_ACP"/>
</dbReference>
<gene>
    <name evidence="2" type="ORF">GCM10022214_07550</name>
</gene>
<evidence type="ECO:0000313" key="3">
    <source>
        <dbReference type="Proteomes" id="UP001500683"/>
    </source>
</evidence>
<dbReference type="Gene3D" id="1.10.1200.10">
    <property type="entry name" value="ACP-like"/>
    <property type="match status" value="1"/>
</dbReference>
<dbReference type="RefSeq" id="WP_344940571.1">
    <property type="nucleotide sequence ID" value="NZ_BAAAZG010000001.1"/>
</dbReference>
<sequence>MSEKTTSAPVLTDDDVLTLLRAVGASAGVTAGDHGRSFEELGLDSLARFEIASRIKNRYGVDIEDDITAETSPAGVRELVNGRLAGA</sequence>
<dbReference type="Proteomes" id="UP001500683">
    <property type="component" value="Unassembled WGS sequence"/>
</dbReference>